<organism evidence="5 6">
    <name type="scientific">Histidinibacterium lentulum</name>
    <dbReference type="NCBI Taxonomy" id="2480588"/>
    <lineage>
        <taxon>Bacteria</taxon>
        <taxon>Pseudomonadati</taxon>
        <taxon>Pseudomonadota</taxon>
        <taxon>Alphaproteobacteria</taxon>
        <taxon>Rhodobacterales</taxon>
        <taxon>Paracoccaceae</taxon>
        <taxon>Histidinibacterium</taxon>
    </lineage>
</organism>
<accession>A0A3N2QRD1</accession>
<sequence length="266" mass="29527">MRFATPLRPGRLIRRYMRFLADVELEETGEVVTAHCPNPGAMLGLKEPGLRVWLERNDDPKRKLRWGWRLCDLPGGHRAGIDTGVPNRIVVEALAEGRVPALAGQGEVRAEVRYGARSRVDFLIEGERRTWVEVKNVHLRREGDWAEFPDCVTERGARHLRELADMVRRGDRAVMLYVVQRTDCARLRMAGDLDPAYAAAFDAARAEGVEMLCHGTEIGLEGVRLAGPLPVDAGPQAVHVTAVGQGSPVRRGWRSGSKGPRSSRES</sequence>
<dbReference type="HAMAP" id="MF_00095">
    <property type="entry name" value="SfsA"/>
    <property type="match status" value="1"/>
</dbReference>
<dbReference type="InterPro" id="IPR005224">
    <property type="entry name" value="SfsA"/>
</dbReference>
<dbReference type="PANTHER" id="PTHR30545:SF2">
    <property type="entry name" value="SUGAR FERMENTATION STIMULATION PROTEIN A"/>
    <property type="match status" value="1"/>
</dbReference>
<dbReference type="Gene3D" id="2.40.50.580">
    <property type="match status" value="1"/>
</dbReference>
<dbReference type="GO" id="GO:0003677">
    <property type="term" value="F:DNA binding"/>
    <property type="evidence" value="ECO:0007669"/>
    <property type="project" value="InterPro"/>
</dbReference>
<dbReference type="Pfam" id="PF03749">
    <property type="entry name" value="SfsA"/>
    <property type="match status" value="1"/>
</dbReference>
<feature type="domain" description="Sugar fermentation stimulation protein C-terminal" evidence="3">
    <location>
        <begin position="85"/>
        <end position="219"/>
    </location>
</feature>
<feature type="region of interest" description="Disordered" evidence="2">
    <location>
        <begin position="243"/>
        <end position="266"/>
    </location>
</feature>
<dbReference type="Pfam" id="PF17746">
    <property type="entry name" value="SfsA_N"/>
    <property type="match status" value="1"/>
</dbReference>
<keyword evidence="6" id="KW-1185">Reference proteome</keyword>
<evidence type="ECO:0000259" key="4">
    <source>
        <dbReference type="Pfam" id="PF17746"/>
    </source>
</evidence>
<dbReference type="InterPro" id="IPR041465">
    <property type="entry name" value="SfsA_N"/>
</dbReference>
<dbReference type="InterPro" id="IPR040452">
    <property type="entry name" value="SfsA_C"/>
</dbReference>
<dbReference type="CDD" id="cd22359">
    <property type="entry name" value="SfsA-like_bacterial"/>
    <property type="match status" value="1"/>
</dbReference>
<protein>
    <recommendedName>
        <fullName evidence="1">Sugar fermentation stimulation protein homolog</fullName>
    </recommendedName>
</protein>
<dbReference type="RefSeq" id="WP_123643745.1">
    <property type="nucleotide sequence ID" value="NZ_ML119091.1"/>
</dbReference>
<feature type="domain" description="SfsA N-terminal OB" evidence="4">
    <location>
        <begin position="13"/>
        <end position="74"/>
    </location>
</feature>
<dbReference type="OrthoDB" id="9802365at2"/>
<gene>
    <name evidence="1 5" type="primary">sfsA</name>
    <name evidence="5" type="ORF">EAT49_18210</name>
</gene>
<evidence type="ECO:0000313" key="6">
    <source>
        <dbReference type="Proteomes" id="UP000268016"/>
    </source>
</evidence>
<evidence type="ECO:0000313" key="5">
    <source>
        <dbReference type="EMBL" id="ROT97740.1"/>
    </source>
</evidence>
<dbReference type="AlphaFoldDB" id="A0A3N2QRD1"/>
<evidence type="ECO:0000256" key="1">
    <source>
        <dbReference type="HAMAP-Rule" id="MF_00095"/>
    </source>
</evidence>
<evidence type="ECO:0000256" key="2">
    <source>
        <dbReference type="SAM" id="MobiDB-lite"/>
    </source>
</evidence>
<dbReference type="NCBIfam" id="TIGR00230">
    <property type="entry name" value="sfsA"/>
    <property type="match status" value="1"/>
</dbReference>
<name>A0A3N2QRD1_9RHOB</name>
<reference evidence="5 6" key="1">
    <citation type="submission" date="2018-10" db="EMBL/GenBank/DDBJ databases">
        <title>Histidinibacterium lentulum gen. nov., sp. nov., a marine bacterium from the culture broth of Picochlorum sp. 122.</title>
        <authorList>
            <person name="Wang G."/>
        </authorList>
    </citation>
    <scope>NUCLEOTIDE SEQUENCE [LARGE SCALE GENOMIC DNA]</scope>
    <source>
        <strain evidence="5 6">B17</strain>
    </source>
</reference>
<proteinExistence type="inferred from homology"/>
<comment type="similarity">
    <text evidence="1">Belongs to the SfsA family.</text>
</comment>
<dbReference type="EMBL" id="RDRB01000011">
    <property type="protein sequence ID" value="ROT97740.1"/>
    <property type="molecule type" value="Genomic_DNA"/>
</dbReference>
<evidence type="ECO:0000259" key="3">
    <source>
        <dbReference type="Pfam" id="PF03749"/>
    </source>
</evidence>
<comment type="caution">
    <text evidence="5">The sequence shown here is derived from an EMBL/GenBank/DDBJ whole genome shotgun (WGS) entry which is preliminary data.</text>
</comment>
<dbReference type="Proteomes" id="UP000268016">
    <property type="component" value="Unassembled WGS sequence"/>
</dbReference>
<dbReference type="PANTHER" id="PTHR30545">
    <property type="entry name" value="SUGAR FERMENTATION STIMULATION PROTEIN A"/>
    <property type="match status" value="1"/>
</dbReference>
<dbReference type="Gene3D" id="3.40.1350.60">
    <property type="match status" value="1"/>
</dbReference>